<proteinExistence type="inferred from homology"/>
<dbReference type="OMA" id="YPTSYFS"/>
<sequence>MAARCDRSCVVKQPIAKHPGPSNWSKAVSDAEKIVGYPTSFMSLRCLLSDEFSNVAMHVKKLVGTQHPLLNTARGFVYDSRNNFQMRGLVVLLLSKAAGPSHTSSDALAQDMVSGIYPSQRNLAEITELIHTAFLVHCGVVNLKEWTASDGLLKDMEFGNKMAVLSGDFLLANACTGLAQLNNTKVVELISSAIGDLVQGIYYENSNNTEENNLTTKVDTTAWEEQTFLSHGALLAKSCQAAMELAQHDKKSQRLAYKYGKHLSLGHKLNSDLQPFVKSNVGEQVSFSFSAAPVVFHRHIVGPERWQQQLQQAKTMRNQLDYSKLLAAVKSEKGLSLAVNLCCYHGNRALEAIQAFPSSEARSALENIASAITKF</sequence>
<dbReference type="GO" id="GO:0004659">
    <property type="term" value="F:prenyltransferase activity"/>
    <property type="evidence" value="ECO:0007669"/>
    <property type="project" value="InterPro"/>
</dbReference>
<keyword evidence="1" id="KW-0808">Transferase</keyword>
<dbReference type="InterPro" id="IPR000092">
    <property type="entry name" value="Polyprenyl_synt"/>
</dbReference>
<evidence type="ECO:0000256" key="1">
    <source>
        <dbReference type="RuleBase" id="RU004466"/>
    </source>
</evidence>
<dbReference type="AlphaFoldDB" id="A0A3Q3DWK9"/>
<name>A0A3Q3DWK9_HIPCM</name>
<dbReference type="GO" id="GO:0006744">
    <property type="term" value="P:ubiquinone biosynthetic process"/>
    <property type="evidence" value="ECO:0007669"/>
    <property type="project" value="TreeGrafter"/>
</dbReference>
<dbReference type="PANTHER" id="PTHR12001:SF55">
    <property type="entry name" value="ALL TRANS-POLYPRENYL-DIPHOSPHATE SYNTHASE PDSS2"/>
    <property type="match status" value="1"/>
</dbReference>
<reference evidence="2" key="1">
    <citation type="submission" date="2025-08" db="UniProtKB">
        <authorList>
            <consortium name="Ensembl"/>
        </authorList>
    </citation>
    <scope>IDENTIFICATION</scope>
</reference>
<organism evidence="2 3">
    <name type="scientific">Hippocampus comes</name>
    <name type="common">Tiger tail seahorse</name>
    <dbReference type="NCBI Taxonomy" id="109280"/>
    <lineage>
        <taxon>Eukaryota</taxon>
        <taxon>Metazoa</taxon>
        <taxon>Chordata</taxon>
        <taxon>Craniata</taxon>
        <taxon>Vertebrata</taxon>
        <taxon>Euteleostomi</taxon>
        <taxon>Actinopterygii</taxon>
        <taxon>Neopterygii</taxon>
        <taxon>Teleostei</taxon>
        <taxon>Neoteleostei</taxon>
        <taxon>Acanthomorphata</taxon>
        <taxon>Syngnathiaria</taxon>
        <taxon>Syngnathiformes</taxon>
        <taxon>Syngnathoidei</taxon>
        <taxon>Syngnathidae</taxon>
        <taxon>Hippocampus</taxon>
    </lineage>
</organism>
<evidence type="ECO:0000313" key="3">
    <source>
        <dbReference type="Proteomes" id="UP000264820"/>
    </source>
</evidence>
<dbReference type="Proteomes" id="UP000264820">
    <property type="component" value="Unplaced"/>
</dbReference>
<dbReference type="GO" id="GO:0008299">
    <property type="term" value="P:isoprenoid biosynthetic process"/>
    <property type="evidence" value="ECO:0007669"/>
    <property type="project" value="InterPro"/>
</dbReference>
<dbReference type="InterPro" id="IPR008949">
    <property type="entry name" value="Isoprenoid_synthase_dom_sf"/>
</dbReference>
<reference evidence="2" key="2">
    <citation type="submission" date="2025-09" db="UniProtKB">
        <authorList>
            <consortium name="Ensembl"/>
        </authorList>
    </citation>
    <scope>IDENTIFICATION</scope>
</reference>
<dbReference type="Gene3D" id="1.10.600.10">
    <property type="entry name" value="Farnesyl Diphosphate Synthase"/>
    <property type="match status" value="1"/>
</dbReference>
<protein>
    <submittedName>
        <fullName evidence="2">Prenyl (decaprenyl) diphosphate synthase, subunit 2</fullName>
    </submittedName>
</protein>
<dbReference type="Pfam" id="PF00348">
    <property type="entry name" value="polyprenyl_synt"/>
    <property type="match status" value="1"/>
</dbReference>
<dbReference type="PANTHER" id="PTHR12001">
    <property type="entry name" value="GERANYLGERANYL PYROPHOSPHATE SYNTHASE"/>
    <property type="match status" value="1"/>
</dbReference>
<accession>A0A3Q3DWK9</accession>
<dbReference type="SUPFAM" id="SSF48576">
    <property type="entry name" value="Terpenoid synthases"/>
    <property type="match status" value="1"/>
</dbReference>
<dbReference type="GO" id="GO:0005739">
    <property type="term" value="C:mitochondrion"/>
    <property type="evidence" value="ECO:0007669"/>
    <property type="project" value="TreeGrafter"/>
</dbReference>
<comment type="similarity">
    <text evidence="1">Belongs to the FPP/GGPP synthase family.</text>
</comment>
<evidence type="ECO:0000313" key="2">
    <source>
        <dbReference type="Ensembl" id="ENSHCOP00000022431.1"/>
    </source>
</evidence>
<dbReference type="Ensembl" id="ENSHCOT00000001098.1">
    <property type="protein sequence ID" value="ENSHCOP00000022431.1"/>
    <property type="gene ID" value="ENSHCOG00000010113.1"/>
</dbReference>
<dbReference type="GO" id="GO:1990234">
    <property type="term" value="C:transferase complex"/>
    <property type="evidence" value="ECO:0007669"/>
    <property type="project" value="TreeGrafter"/>
</dbReference>
<dbReference type="GeneTree" id="ENSGT00940000153498"/>
<keyword evidence="3" id="KW-1185">Reference proteome</keyword>